<dbReference type="GO" id="GO:0000723">
    <property type="term" value="P:telomere maintenance"/>
    <property type="evidence" value="ECO:0007669"/>
    <property type="project" value="InterPro"/>
</dbReference>
<organism evidence="3 4">
    <name type="scientific">Trifolium subterraneum</name>
    <name type="common">Subterranean clover</name>
    <dbReference type="NCBI Taxonomy" id="3900"/>
    <lineage>
        <taxon>Eukaryota</taxon>
        <taxon>Viridiplantae</taxon>
        <taxon>Streptophyta</taxon>
        <taxon>Embryophyta</taxon>
        <taxon>Tracheophyta</taxon>
        <taxon>Spermatophyta</taxon>
        <taxon>Magnoliopsida</taxon>
        <taxon>eudicotyledons</taxon>
        <taxon>Gunneridae</taxon>
        <taxon>Pentapetalae</taxon>
        <taxon>rosids</taxon>
        <taxon>fabids</taxon>
        <taxon>Fabales</taxon>
        <taxon>Fabaceae</taxon>
        <taxon>Papilionoideae</taxon>
        <taxon>50 kb inversion clade</taxon>
        <taxon>NPAAA clade</taxon>
        <taxon>Hologalegina</taxon>
        <taxon>IRL clade</taxon>
        <taxon>Trifolieae</taxon>
        <taxon>Trifolium</taxon>
    </lineage>
</organism>
<dbReference type="InterPro" id="IPR010285">
    <property type="entry name" value="DNA_helicase_pif1-like_DEAD"/>
</dbReference>
<dbReference type="PANTHER" id="PTHR10492:SF101">
    <property type="entry name" value="ATP-DEPENDENT DNA HELICASE"/>
    <property type="match status" value="1"/>
</dbReference>
<name>A0A2Z6PF84_TRISU</name>
<accession>A0A2Z6PF84</accession>
<dbReference type="GO" id="GO:0006281">
    <property type="term" value="P:DNA repair"/>
    <property type="evidence" value="ECO:0007669"/>
    <property type="project" value="UniProtKB-KW"/>
</dbReference>
<keyword evidence="1" id="KW-0234">DNA repair</keyword>
<keyword evidence="1" id="KW-0227">DNA damage</keyword>
<comment type="cofactor">
    <cofactor evidence="1">
        <name>Mg(2+)</name>
        <dbReference type="ChEBI" id="CHEBI:18420"/>
    </cofactor>
</comment>
<dbReference type="GO" id="GO:0006310">
    <property type="term" value="P:DNA recombination"/>
    <property type="evidence" value="ECO:0007669"/>
    <property type="project" value="UniProtKB-KW"/>
</dbReference>
<keyword evidence="1" id="KW-0378">Hydrolase</keyword>
<gene>
    <name evidence="3" type="ORF">TSUD_405470</name>
</gene>
<comment type="catalytic activity">
    <reaction evidence="1">
        <text>ATP + H2O = ADP + phosphate + H(+)</text>
        <dbReference type="Rhea" id="RHEA:13065"/>
        <dbReference type="ChEBI" id="CHEBI:15377"/>
        <dbReference type="ChEBI" id="CHEBI:15378"/>
        <dbReference type="ChEBI" id="CHEBI:30616"/>
        <dbReference type="ChEBI" id="CHEBI:43474"/>
        <dbReference type="ChEBI" id="CHEBI:456216"/>
        <dbReference type="EC" id="5.6.2.3"/>
    </reaction>
</comment>
<evidence type="ECO:0000313" key="4">
    <source>
        <dbReference type="Proteomes" id="UP000242715"/>
    </source>
</evidence>
<evidence type="ECO:0000313" key="3">
    <source>
        <dbReference type="EMBL" id="GAU48402.1"/>
    </source>
</evidence>
<keyword evidence="1" id="KW-0347">Helicase</keyword>
<dbReference type="GO" id="GO:0016887">
    <property type="term" value="F:ATP hydrolysis activity"/>
    <property type="evidence" value="ECO:0007669"/>
    <property type="project" value="RHEA"/>
</dbReference>
<dbReference type="OrthoDB" id="1751583at2759"/>
<keyword evidence="4" id="KW-1185">Reference proteome</keyword>
<reference evidence="4" key="1">
    <citation type="journal article" date="2017" name="Front. Plant Sci.">
        <title>Climate Clever Clovers: New Paradigm to Reduce the Environmental Footprint of Ruminants by Breeding Low Methanogenic Forages Utilizing Haplotype Variation.</title>
        <authorList>
            <person name="Kaur P."/>
            <person name="Appels R."/>
            <person name="Bayer P.E."/>
            <person name="Keeble-Gagnere G."/>
            <person name="Wang J."/>
            <person name="Hirakawa H."/>
            <person name="Shirasawa K."/>
            <person name="Vercoe P."/>
            <person name="Stefanova K."/>
            <person name="Durmic Z."/>
            <person name="Nichols P."/>
            <person name="Revell C."/>
            <person name="Isobe S.N."/>
            <person name="Edwards D."/>
            <person name="Erskine W."/>
        </authorList>
    </citation>
    <scope>NUCLEOTIDE SEQUENCE [LARGE SCALE GENOMIC DNA]</scope>
    <source>
        <strain evidence="4">cv. Daliak</strain>
    </source>
</reference>
<dbReference type="Pfam" id="PF05970">
    <property type="entry name" value="PIF1"/>
    <property type="match status" value="1"/>
</dbReference>
<dbReference type="Gene3D" id="3.40.50.300">
    <property type="entry name" value="P-loop containing nucleotide triphosphate hydrolases"/>
    <property type="match status" value="1"/>
</dbReference>
<keyword evidence="1" id="KW-0547">Nucleotide-binding</keyword>
<comment type="similarity">
    <text evidence="1">Belongs to the helicase family.</text>
</comment>
<dbReference type="GO" id="GO:0043139">
    <property type="term" value="F:5'-3' DNA helicase activity"/>
    <property type="evidence" value="ECO:0007669"/>
    <property type="project" value="UniProtKB-EC"/>
</dbReference>
<dbReference type="PANTHER" id="PTHR10492">
    <property type="match status" value="1"/>
</dbReference>
<evidence type="ECO:0000256" key="1">
    <source>
        <dbReference type="RuleBase" id="RU363044"/>
    </source>
</evidence>
<feature type="domain" description="DNA helicase Pif1-like DEAD-box helicase" evidence="2">
    <location>
        <begin position="174"/>
        <end position="249"/>
    </location>
</feature>
<protein>
    <recommendedName>
        <fullName evidence="1">ATP-dependent DNA helicase</fullName>
        <ecNumber evidence="1">5.6.2.3</ecNumber>
    </recommendedName>
</protein>
<dbReference type="Proteomes" id="UP000242715">
    <property type="component" value="Unassembled WGS sequence"/>
</dbReference>
<dbReference type="SUPFAM" id="SSF52540">
    <property type="entry name" value="P-loop containing nucleoside triphosphate hydrolases"/>
    <property type="match status" value="1"/>
</dbReference>
<dbReference type="EC" id="5.6.2.3" evidence="1"/>
<dbReference type="EMBL" id="DF974418">
    <property type="protein sequence ID" value="GAU48402.1"/>
    <property type="molecule type" value="Genomic_DNA"/>
</dbReference>
<evidence type="ECO:0000259" key="2">
    <source>
        <dbReference type="Pfam" id="PF05970"/>
    </source>
</evidence>
<proteinExistence type="inferred from homology"/>
<dbReference type="AlphaFoldDB" id="A0A2Z6PF84"/>
<dbReference type="InterPro" id="IPR027417">
    <property type="entry name" value="P-loop_NTPase"/>
</dbReference>
<sequence>MRLLLARQVGCTSFEDIRTISGCVCDSYRDACARLILLSDDREFIEAIDELYILNSGFYMRKAFVVMLLGDFMSDPLNVWMKKWKVLSDGLLYNQRRLLGKPDLVIYDDNIKQMCLVEIDRYLRPNGKRLSDFGCMPGIDSPNVIPFHNLFIVNKLSYDCCEMLSEHDSLFKSLNFEQFVAYHDIIQAVSNNLGLMFFVDGFGGSGKTYLWNALSCKIRSQGKIVLNVASSGIASLLLLGGRTAHSQFAHHLVLTG</sequence>
<dbReference type="GO" id="GO:0005524">
    <property type="term" value="F:ATP binding"/>
    <property type="evidence" value="ECO:0007669"/>
    <property type="project" value="UniProtKB-KW"/>
</dbReference>
<keyword evidence="1" id="KW-0233">DNA recombination</keyword>
<keyword evidence="1" id="KW-0067">ATP-binding</keyword>